<dbReference type="GO" id="GO:0004034">
    <property type="term" value="F:aldose 1-epimerase activity"/>
    <property type="evidence" value="ECO:0007669"/>
    <property type="project" value="UniProtKB-EC"/>
</dbReference>
<sequence>MTEIAVTNFGEHEGEKVFLFTLSNSKGTRISVTNYGCIITELWVADRQGNQDDIVLGFDKLSNYQTGHPFFGAIAGRCANRIAEGQFALNNKNYTLAKNEIITGQHLHGGIKGFDKYLWHAEVTQKNGVVFSRLSPNGEEGYPGNLKVEHSIHLTDDNRIVLEFMAETDMPTIVNMVNHSYYNLDGHKGKIENLELEINADFYTPVDEKTMLPNGEILGVKNTAFDFTHRQKIAEAMKKRPNHDFDVNYVLRKNNSSSPDVTLYSPQSGRKMEIYTTCPAVQFYNGFKLSNKIWNGKEGHRYQAFSGLCLETQSFPDSIHYPHFSNISLYPGEKYYSRTEHLFTIGG</sequence>
<comment type="pathway">
    <text evidence="1 5">Carbohydrate metabolism; hexose metabolism.</text>
</comment>
<dbReference type="PANTHER" id="PTHR10091">
    <property type="entry name" value="ALDOSE-1-EPIMERASE"/>
    <property type="match status" value="1"/>
</dbReference>
<dbReference type="PIRSF" id="PIRSF005096">
    <property type="entry name" value="GALM"/>
    <property type="match status" value="1"/>
</dbReference>
<evidence type="ECO:0000256" key="8">
    <source>
        <dbReference type="PIRSR" id="PIRSR005096-3"/>
    </source>
</evidence>
<dbReference type="InterPro" id="IPR008183">
    <property type="entry name" value="Aldose_1/G6P_1-epimerase"/>
</dbReference>
<dbReference type="RefSeq" id="WP_012954721.1">
    <property type="nucleotide sequence ID" value="NC_013785.1"/>
</dbReference>
<dbReference type="GO" id="GO:0030246">
    <property type="term" value="F:carbohydrate binding"/>
    <property type="evidence" value="ECO:0007669"/>
    <property type="project" value="InterPro"/>
</dbReference>
<dbReference type="NCBIfam" id="NF008277">
    <property type="entry name" value="PRK11055.1"/>
    <property type="match status" value="1"/>
</dbReference>
<dbReference type="Pfam" id="PF01263">
    <property type="entry name" value="Aldose_epim"/>
    <property type="match status" value="1"/>
</dbReference>
<proteinExistence type="inferred from homology"/>
<keyword evidence="3 5" id="KW-0413">Isomerase</keyword>
<comment type="catalytic activity">
    <reaction evidence="5">
        <text>alpha-D-glucose = beta-D-glucose</text>
        <dbReference type="Rhea" id="RHEA:10264"/>
        <dbReference type="ChEBI" id="CHEBI:15903"/>
        <dbReference type="ChEBI" id="CHEBI:17925"/>
        <dbReference type="EC" id="5.1.3.3"/>
    </reaction>
</comment>
<reference evidence="9" key="1">
    <citation type="submission" date="2010-01" db="EMBL/GenBank/DDBJ databases">
        <title>Complete sequence of plasmid2 of Zymomonas mobilis subsp. mobilis ZM4.</title>
        <authorList>
            <consortium name="US DOE Joint Genome Institute"/>
            <person name="Lucas S."/>
            <person name="Copeland A."/>
            <person name="Lapidus A."/>
            <person name="Glavina del Rio T."/>
            <person name="Tice H."/>
            <person name="Bruce D."/>
            <person name="Goodwin L."/>
            <person name="Pitluck S."/>
            <person name="Balakireva M."/>
            <person name="Brettin T."/>
            <person name="Detter J.C."/>
            <person name="Han C."/>
            <person name="Larimer F."/>
            <person name="Land M."/>
            <person name="Hauser L."/>
            <person name="Kyrpides N."/>
            <person name="Mikhailova N."/>
            <person name="Pappas K."/>
        </authorList>
    </citation>
    <scope>NUCLEOTIDE SEQUENCE [LARGE SCALE GENOMIC DNA]</scope>
    <source>
        <strain evidence="9">ZM4</strain>
        <plasmid evidence="9">pZZM402</plasmid>
    </source>
</reference>
<accession>A0A806CZX6</accession>
<dbReference type="GO" id="GO:0033499">
    <property type="term" value="P:galactose catabolic process via UDP-galactose, Leloir pathway"/>
    <property type="evidence" value="ECO:0007669"/>
    <property type="project" value="TreeGrafter"/>
</dbReference>
<dbReference type="InterPro" id="IPR011013">
    <property type="entry name" value="Gal_mutarotase_sf_dom"/>
</dbReference>
<dbReference type="EC" id="5.1.3.3" evidence="5"/>
<organism evidence="9">
    <name type="scientific">Zymomonas mobilis subsp. mobilis (strain ATCC 31821 / ZM4 / CP4)</name>
    <dbReference type="NCBI Taxonomy" id="264203"/>
    <lineage>
        <taxon>Bacteria</taxon>
        <taxon>Pseudomonadati</taxon>
        <taxon>Pseudomonadota</taxon>
        <taxon>Alphaproteobacteria</taxon>
        <taxon>Sphingomonadales</taxon>
        <taxon>Zymomonadaceae</taxon>
        <taxon>Zymomonas</taxon>
    </lineage>
</organism>
<feature type="active site" description="Proton donor" evidence="6">
    <location>
        <position position="179"/>
    </location>
</feature>
<dbReference type="SUPFAM" id="SSF74650">
    <property type="entry name" value="Galactose mutarotase-like"/>
    <property type="match status" value="1"/>
</dbReference>
<keyword evidence="4 5" id="KW-0119">Carbohydrate metabolism</keyword>
<dbReference type="UniPathway" id="UPA00242"/>
<evidence type="ECO:0000256" key="2">
    <source>
        <dbReference type="ARBA" id="ARBA00006206"/>
    </source>
</evidence>
<comment type="similarity">
    <text evidence="2 5">Belongs to the aldose epimerase family.</text>
</comment>
<dbReference type="CDD" id="cd09019">
    <property type="entry name" value="galactose_mutarotase_like"/>
    <property type="match status" value="1"/>
</dbReference>
<feature type="binding site" evidence="8">
    <location>
        <begin position="179"/>
        <end position="181"/>
    </location>
    <ligand>
        <name>beta-D-galactose</name>
        <dbReference type="ChEBI" id="CHEBI:27667"/>
    </ligand>
</feature>
<name>A0A806CZX6_ZYMMO</name>
<dbReference type="Gene3D" id="2.70.98.10">
    <property type="match status" value="1"/>
</dbReference>
<dbReference type="AlphaFoldDB" id="A0A806CZX6"/>
<dbReference type="InterPro" id="IPR015443">
    <property type="entry name" value="Aldose_1-epimerase"/>
</dbReference>
<dbReference type="InterPro" id="IPR014718">
    <property type="entry name" value="GH-type_carb-bd"/>
</dbReference>
<dbReference type="InterPro" id="IPR047215">
    <property type="entry name" value="Galactose_mutarotase-like"/>
</dbReference>
<gene>
    <name evidence="9" type="ORF">ZZM4_0055</name>
</gene>
<evidence type="ECO:0000256" key="1">
    <source>
        <dbReference type="ARBA" id="ARBA00005028"/>
    </source>
</evidence>
<dbReference type="GeneID" id="79905315"/>
<feature type="active site" description="Proton acceptor" evidence="6">
    <location>
        <position position="311"/>
    </location>
</feature>
<evidence type="ECO:0000313" key="9">
    <source>
        <dbReference type="EMBL" id="ADC33831.1"/>
    </source>
</evidence>
<evidence type="ECO:0000256" key="4">
    <source>
        <dbReference type="ARBA" id="ARBA00023277"/>
    </source>
</evidence>
<dbReference type="PANTHER" id="PTHR10091:SF0">
    <property type="entry name" value="GALACTOSE MUTAROTASE"/>
    <property type="match status" value="1"/>
</dbReference>
<feature type="binding site" evidence="8">
    <location>
        <begin position="80"/>
        <end position="81"/>
    </location>
    <ligand>
        <name>beta-D-galactose</name>
        <dbReference type="ChEBI" id="CHEBI:27667"/>
    </ligand>
</feature>
<evidence type="ECO:0000256" key="6">
    <source>
        <dbReference type="PIRSR" id="PIRSR005096-1"/>
    </source>
</evidence>
<protein>
    <recommendedName>
        <fullName evidence="5">Aldose 1-epimerase</fullName>
        <ecNumber evidence="5">5.1.3.3</ecNumber>
    </recommendedName>
</protein>
<evidence type="ECO:0000256" key="5">
    <source>
        <dbReference type="PIRNR" id="PIRNR005096"/>
    </source>
</evidence>
<evidence type="ECO:0000256" key="7">
    <source>
        <dbReference type="PIRSR" id="PIRSR005096-2"/>
    </source>
</evidence>
<dbReference type="EMBL" id="CP001882">
    <property type="protein sequence ID" value="ADC33831.1"/>
    <property type="molecule type" value="Genomic_DNA"/>
</dbReference>
<geneLocation type="plasmid" evidence="9">
    <name>pZZM402</name>
</geneLocation>
<keyword evidence="9" id="KW-0614">Plasmid</keyword>
<evidence type="ECO:0000256" key="3">
    <source>
        <dbReference type="ARBA" id="ARBA00023235"/>
    </source>
</evidence>
<dbReference type="GO" id="GO:0006006">
    <property type="term" value="P:glucose metabolic process"/>
    <property type="evidence" value="ECO:0007669"/>
    <property type="project" value="TreeGrafter"/>
</dbReference>
<feature type="binding site" evidence="7">
    <location>
        <position position="246"/>
    </location>
    <ligand>
        <name>beta-D-galactose</name>
        <dbReference type="ChEBI" id="CHEBI:27667"/>
    </ligand>
</feature>